<feature type="compositionally biased region" description="Pro residues" evidence="23">
    <location>
        <begin position="488"/>
        <end position="498"/>
    </location>
</feature>
<evidence type="ECO:0000256" key="10">
    <source>
        <dbReference type="ARBA" id="ARBA00022776"/>
    </source>
</evidence>
<proteinExistence type="predicted"/>
<feature type="region of interest" description="Disordered" evidence="23">
    <location>
        <begin position="313"/>
        <end position="401"/>
    </location>
</feature>
<feature type="compositionally biased region" description="Basic and acidic residues" evidence="23">
    <location>
        <begin position="583"/>
        <end position="595"/>
    </location>
</feature>
<sequence length="785" mass="86928">MGDENGVGKRAKKYDRKLAMQEGGQQEIISDRVETSRQKGATEQSHLAHSRWETEHEKNSERGQRPDIDPMIHQDTAKKRLFSRDLRVERARTFPAALQSPQSWGLGGRRSGLEGGRRGVDGGACSARLTLSGRIVRGAAADSAGPSLVDYIVEYDCDAVHDDELTIRVGEIIRNVKKLQEEGWLEGELNGRRGMFPDNFVKEIKRETDTKDDNLPIKRERHGNVASLVQRIRTYGLPAGGIQPHPQTKNIKKKTKKRQCKVLFEYIPQNEDELELQVGDITDINEEVEEGWWSGTLNHKVGLFPSNFVKELEDTDDSDSLEAQDEPDSVLTAPTSPLPSPGNGGETAPGTVTQPKKIRGIGFGDIFKDGSLKLRTRTSSSETEEKKPEKPLIMQSLGPKTQNVEITKTDTKGKIKAKEYCRTLFDYEGSNEDEPSFKEGEIIRLISKETGEAGWWKGELNGKEGVFPDNFAIQIGDLDKDFPKPKKPPPPTKGPAPKPDTLAAEKKLFPIKPEEKDENSLLEQKPKPAAPQVPPKKPTPPTKANSLLRSPGTVFPKRPEKPVPPPPPSAKINGEISTISSKFETEPVSKPKLDSEQLSVRPKSVDLDSLIARSSKETDVVNFDDIASSQNLLHLTANRPKMPGRRLPGRFNGGHSPTHSPEKTLKLPKEDDSANLKPSEFKKDTCYSPKPSVHLSTPSSGSQASAAGFLTPLEVKAKVETDDGKKISVDELRAQIIELMCIVEALKKDHGKELEKLRKDLEEEKALRSNLEVEIEKLKKAVLSS</sequence>
<feature type="region of interest" description="Disordered" evidence="23">
    <location>
        <begin position="1"/>
        <end position="70"/>
    </location>
</feature>
<keyword evidence="6" id="KW-1017">Isopeptide bond</keyword>
<reference evidence="26" key="1">
    <citation type="submission" date="2025-08" db="UniProtKB">
        <authorList>
            <consortium name="RefSeq"/>
        </authorList>
    </citation>
    <scope>IDENTIFICATION</scope>
</reference>
<dbReference type="KEGG" id="hgl:101700626"/>
<evidence type="ECO:0000256" key="5">
    <source>
        <dbReference type="ARBA" id="ARBA00022490"/>
    </source>
</evidence>
<keyword evidence="11" id="KW-0832">Ubl conjugation</keyword>
<gene>
    <name evidence="26" type="primary">LOC101700626</name>
</gene>
<dbReference type="Proteomes" id="UP000694906">
    <property type="component" value="Unplaced"/>
</dbReference>
<feature type="compositionally biased region" description="Basic and acidic residues" evidence="23">
    <location>
        <begin position="660"/>
        <end position="685"/>
    </location>
</feature>
<feature type="compositionally biased region" description="Acidic residues" evidence="23">
    <location>
        <begin position="313"/>
        <end position="328"/>
    </location>
</feature>
<evidence type="ECO:0000256" key="1">
    <source>
        <dbReference type="ARBA" id="ARBA00004245"/>
    </source>
</evidence>
<evidence type="ECO:0000256" key="12">
    <source>
        <dbReference type="ARBA" id="ARBA00022949"/>
    </source>
</evidence>
<keyword evidence="16" id="KW-0966">Cell projection</keyword>
<keyword evidence="12" id="KW-0965">Cell junction</keyword>
<dbReference type="GO" id="GO:0017124">
    <property type="term" value="F:SH3 domain binding"/>
    <property type="evidence" value="ECO:0007669"/>
    <property type="project" value="UniProtKB-KW"/>
</dbReference>
<name>A0AAX6P695_HETGA</name>
<feature type="domain" description="SH3" evidence="24">
    <location>
        <begin position="416"/>
        <end position="477"/>
    </location>
</feature>
<dbReference type="GO" id="GO:0005856">
    <property type="term" value="C:cytoskeleton"/>
    <property type="evidence" value="ECO:0007669"/>
    <property type="project" value="UniProtKB-SubCell"/>
</dbReference>
<keyword evidence="25" id="KW-1185">Reference proteome</keyword>
<organism evidence="25 26">
    <name type="scientific">Heterocephalus glaber</name>
    <name type="common">Naked mole rat</name>
    <dbReference type="NCBI Taxonomy" id="10181"/>
    <lineage>
        <taxon>Eukaryota</taxon>
        <taxon>Metazoa</taxon>
        <taxon>Chordata</taxon>
        <taxon>Craniata</taxon>
        <taxon>Vertebrata</taxon>
        <taxon>Euteleostomi</taxon>
        <taxon>Mammalia</taxon>
        <taxon>Eutheria</taxon>
        <taxon>Euarchontoglires</taxon>
        <taxon>Glires</taxon>
        <taxon>Rodentia</taxon>
        <taxon>Hystricomorpha</taxon>
        <taxon>Bathyergidae</taxon>
        <taxon>Heterocephalus</taxon>
    </lineage>
</organism>
<keyword evidence="13" id="KW-0729">SH3-binding</keyword>
<evidence type="ECO:0000256" key="8">
    <source>
        <dbReference type="ARBA" id="ARBA00022618"/>
    </source>
</evidence>
<evidence type="ECO:0000256" key="16">
    <source>
        <dbReference type="ARBA" id="ARBA00023273"/>
    </source>
</evidence>
<dbReference type="RefSeq" id="XP_004844809.1">
    <property type="nucleotide sequence ID" value="XM_004844752.2"/>
</dbReference>
<evidence type="ECO:0000256" key="23">
    <source>
        <dbReference type="SAM" id="MobiDB-lite"/>
    </source>
</evidence>
<dbReference type="GO" id="GO:0051301">
    <property type="term" value="P:cell division"/>
    <property type="evidence" value="ECO:0007669"/>
    <property type="project" value="UniProtKB-KW"/>
</dbReference>
<dbReference type="AlphaFoldDB" id="A0AAX6P695"/>
<evidence type="ECO:0000256" key="9">
    <source>
        <dbReference type="ARBA" id="ARBA00022737"/>
    </source>
</evidence>
<keyword evidence="10" id="KW-0498">Mitosis</keyword>
<dbReference type="PANTHER" id="PTHR14167:SF23">
    <property type="entry name" value="CD2-ASSOCIATED PROTEIN"/>
    <property type="match status" value="1"/>
</dbReference>
<comment type="function">
    <text evidence="18">Seems to act as an adapter protein between membrane proteins and the actin cytoskeleton. In collaboration with CBLC, modulates the rate of RET turnover and may act as regulatory checkpoint that limits the potency of GDNF on neuronal survival. Controls CBLC function, converting it from an inhibitor to a promoter of RET degradation. May play a role in receptor clustering and cytoskeletal polarity in the junction between T-cell and antigen-presenting cell. May anchor the podocyte slit diaphragm to the actin cytoskeleton in renal glomerolus. Also required for cytokinesis. Plays a role in epithelial cell junctions formation.</text>
</comment>
<dbReference type="SUPFAM" id="SSF50044">
    <property type="entry name" value="SH3-domain"/>
    <property type="match status" value="3"/>
</dbReference>
<feature type="domain" description="SH3" evidence="24">
    <location>
        <begin position="146"/>
        <end position="206"/>
    </location>
</feature>
<dbReference type="InterPro" id="IPR035776">
    <property type="entry name" value="CD2AP_SH_2"/>
</dbReference>
<feature type="compositionally biased region" description="Basic and acidic residues" evidence="23">
    <location>
        <begin position="503"/>
        <end position="519"/>
    </location>
</feature>
<evidence type="ECO:0000259" key="24">
    <source>
        <dbReference type="PROSITE" id="PS50002"/>
    </source>
</evidence>
<evidence type="ECO:0000256" key="20">
    <source>
        <dbReference type="ARBA" id="ARBA00069668"/>
    </source>
</evidence>
<dbReference type="InterPro" id="IPR036028">
    <property type="entry name" value="SH3-like_dom_sf"/>
</dbReference>
<dbReference type="CDD" id="cd12054">
    <property type="entry name" value="SH3_CD2AP_2"/>
    <property type="match status" value="1"/>
</dbReference>
<dbReference type="GO" id="GO:0032991">
    <property type="term" value="C:protein-containing complex"/>
    <property type="evidence" value="ECO:0007669"/>
    <property type="project" value="UniProtKB-ARBA"/>
</dbReference>
<dbReference type="InterPro" id="IPR050384">
    <property type="entry name" value="Endophilin_SH3RF"/>
</dbReference>
<evidence type="ECO:0000256" key="15">
    <source>
        <dbReference type="ARBA" id="ARBA00023212"/>
    </source>
</evidence>
<evidence type="ECO:0000256" key="22">
    <source>
        <dbReference type="SAM" id="Coils"/>
    </source>
</evidence>
<comment type="subunit">
    <text evidence="19">Homodimer. Interacts with F-actin, PKD2, NPHS1 and NPHS2. Interacts with WTIP. Interacts with DDN; interaction is direct. Interacts (via SH3 2 domain) with CBL (via phosphorylated C-terminus). Interacts with BCAR1/p130Cas (via SH3 domain). Interacts with MVB12A and ARHGAP17. Interacts with ANLN, CD2 and CBLB. Interacts with PDCD6IP and TSG101. Interacts with RIN3. Interacts directly with RET (inactive) and CBLC; upon RET activation by GDNF suggested to dissociate from RET as CBLC:CD2AP complex. Interacts with CGNL1 and SH3BP1; probably part of a complex at cell junctions. Interacts with CAPZA1.</text>
</comment>
<dbReference type="Pfam" id="PF00018">
    <property type="entry name" value="SH3_1"/>
    <property type="match status" value="1"/>
</dbReference>
<evidence type="ECO:0000256" key="4">
    <source>
        <dbReference type="ARBA" id="ARBA00022443"/>
    </source>
</evidence>
<dbReference type="Gene3D" id="2.30.30.40">
    <property type="entry name" value="SH3 Domains"/>
    <property type="match status" value="3"/>
</dbReference>
<keyword evidence="5" id="KW-0963">Cytoplasm</keyword>
<dbReference type="InterPro" id="IPR001452">
    <property type="entry name" value="SH3_domain"/>
</dbReference>
<keyword evidence="8" id="KW-0132">Cell division</keyword>
<dbReference type="PRINTS" id="PR00452">
    <property type="entry name" value="SH3DOMAIN"/>
</dbReference>
<feature type="region of interest" description="Disordered" evidence="23">
    <location>
        <begin position="466"/>
        <end position="601"/>
    </location>
</feature>
<feature type="compositionally biased region" description="Pro residues" evidence="23">
    <location>
        <begin position="528"/>
        <end position="541"/>
    </location>
</feature>
<feature type="compositionally biased region" description="Polar residues" evidence="23">
    <location>
        <begin position="694"/>
        <end position="704"/>
    </location>
</feature>
<evidence type="ECO:0000256" key="11">
    <source>
        <dbReference type="ARBA" id="ARBA00022843"/>
    </source>
</evidence>
<feature type="region of interest" description="Disordered" evidence="23">
    <location>
        <begin position="639"/>
        <end position="704"/>
    </location>
</feature>
<dbReference type="CDD" id="cd12053">
    <property type="entry name" value="SH3_CD2AP_1"/>
    <property type="match status" value="1"/>
</dbReference>
<feature type="compositionally biased region" description="Polar residues" evidence="23">
    <location>
        <begin position="38"/>
        <end position="47"/>
    </location>
</feature>
<keyword evidence="14 22" id="KW-0175">Coiled coil</keyword>
<feature type="coiled-coil region" evidence="22">
    <location>
        <begin position="729"/>
        <end position="781"/>
    </location>
</feature>
<dbReference type="FunFam" id="2.30.30.40:FF:000094">
    <property type="entry name" value="SH3 domain-containing kinase-binding protein 1"/>
    <property type="match status" value="1"/>
</dbReference>
<dbReference type="PANTHER" id="PTHR14167">
    <property type="entry name" value="SH3 DOMAIN-CONTAINING"/>
    <property type="match status" value="1"/>
</dbReference>
<evidence type="ECO:0000256" key="13">
    <source>
        <dbReference type="ARBA" id="ARBA00023036"/>
    </source>
</evidence>
<dbReference type="CDD" id="cd12056">
    <property type="entry name" value="SH3_CD2AP_3"/>
    <property type="match status" value="1"/>
</dbReference>
<evidence type="ECO:0000256" key="21">
    <source>
        <dbReference type="PROSITE-ProRule" id="PRU00192"/>
    </source>
</evidence>
<keyword evidence="15" id="KW-0206">Cytoskeleton</keyword>
<accession>A0AAX6P695</accession>
<dbReference type="SMART" id="SM00326">
    <property type="entry name" value="SH3"/>
    <property type="match status" value="3"/>
</dbReference>
<evidence type="ECO:0000256" key="2">
    <source>
        <dbReference type="ARBA" id="ARBA00004282"/>
    </source>
</evidence>
<evidence type="ECO:0000256" key="3">
    <source>
        <dbReference type="ARBA" id="ARBA00004466"/>
    </source>
</evidence>
<dbReference type="GeneID" id="101700626"/>
<keyword evidence="9" id="KW-0677">Repeat</keyword>
<dbReference type="InterPro" id="IPR035777">
    <property type="entry name" value="CD2AP_SH3_3"/>
</dbReference>
<dbReference type="Pfam" id="PF14604">
    <property type="entry name" value="SH3_9"/>
    <property type="match status" value="2"/>
</dbReference>
<evidence type="ECO:0000256" key="19">
    <source>
        <dbReference type="ARBA" id="ARBA00065693"/>
    </source>
</evidence>
<evidence type="ECO:0000256" key="7">
    <source>
        <dbReference type="ARBA" id="ARBA00022553"/>
    </source>
</evidence>
<feature type="domain" description="SH3" evidence="24">
    <location>
        <begin position="255"/>
        <end position="314"/>
    </location>
</feature>
<evidence type="ECO:0000256" key="18">
    <source>
        <dbReference type="ARBA" id="ARBA00056655"/>
    </source>
</evidence>
<dbReference type="PROSITE" id="PS50002">
    <property type="entry name" value="SH3"/>
    <property type="match status" value="3"/>
</dbReference>
<dbReference type="GO" id="GO:0070161">
    <property type="term" value="C:anchoring junction"/>
    <property type="evidence" value="ECO:0007669"/>
    <property type="project" value="UniProtKB-SubCell"/>
</dbReference>
<evidence type="ECO:0000313" key="25">
    <source>
        <dbReference type="Proteomes" id="UP000694906"/>
    </source>
</evidence>
<evidence type="ECO:0000256" key="6">
    <source>
        <dbReference type="ARBA" id="ARBA00022499"/>
    </source>
</evidence>
<dbReference type="GO" id="GO:0001726">
    <property type="term" value="C:ruffle"/>
    <property type="evidence" value="ECO:0007669"/>
    <property type="project" value="UniProtKB-SubCell"/>
</dbReference>
<feature type="compositionally biased region" description="Basic and acidic residues" evidence="23">
    <location>
        <begin position="50"/>
        <end position="70"/>
    </location>
</feature>
<comment type="subcellular location">
    <subcellularLocation>
        <location evidence="2">Cell junction</location>
    </subcellularLocation>
    <subcellularLocation>
        <location evidence="3">Cell projection</location>
        <location evidence="3">Ruffle</location>
    </subcellularLocation>
    <subcellularLocation>
        <location evidence="1">Cytoplasm</location>
        <location evidence="1">Cytoskeleton</location>
    </subcellularLocation>
</comment>
<evidence type="ECO:0000256" key="14">
    <source>
        <dbReference type="ARBA" id="ARBA00023054"/>
    </source>
</evidence>
<protein>
    <recommendedName>
        <fullName evidence="20">CD2-associated protein</fullName>
    </recommendedName>
</protein>
<keyword evidence="17" id="KW-0131">Cell cycle</keyword>
<evidence type="ECO:0000313" key="26">
    <source>
        <dbReference type="RefSeq" id="XP_004844809.1"/>
    </source>
</evidence>
<dbReference type="FunFam" id="2.30.30.40:FF:000072">
    <property type="entry name" value="Unconventional Myosin IB"/>
    <property type="match status" value="1"/>
</dbReference>
<dbReference type="FunFam" id="2.30.30.40:FF:000112">
    <property type="entry name" value="SH3 domain-containing kinase-binding protein 1"/>
    <property type="match status" value="1"/>
</dbReference>
<dbReference type="InterPro" id="IPR035775">
    <property type="entry name" value="CD2AP_SH3_1"/>
</dbReference>
<keyword evidence="7" id="KW-0597">Phosphoprotein</keyword>
<keyword evidence="4 21" id="KW-0728">SH3 domain</keyword>
<evidence type="ECO:0000256" key="17">
    <source>
        <dbReference type="ARBA" id="ARBA00023306"/>
    </source>
</evidence>